<feature type="signal peptide" evidence="1">
    <location>
        <begin position="1"/>
        <end position="29"/>
    </location>
</feature>
<proteinExistence type="predicted"/>
<name>A0ABS1JWD6_9BURK</name>
<gene>
    <name evidence="2" type="ORF">JI746_25630</name>
</gene>
<dbReference type="Pfam" id="PF11306">
    <property type="entry name" value="DUF3108"/>
    <property type="match status" value="1"/>
</dbReference>
<feature type="chain" id="PRO_5047131890" evidence="1">
    <location>
        <begin position="30"/>
        <end position="266"/>
    </location>
</feature>
<dbReference type="EMBL" id="JAEQND010000019">
    <property type="protein sequence ID" value="MBL0428512.1"/>
    <property type="molecule type" value="Genomic_DNA"/>
</dbReference>
<evidence type="ECO:0000313" key="3">
    <source>
        <dbReference type="Proteomes" id="UP000622707"/>
    </source>
</evidence>
<reference evidence="2 3" key="1">
    <citation type="journal article" date="2017" name="Int. J. Syst. Evol. Microbiol.">
        <title>Ramlibacter alkalitolerans sp. nov., alkali-tolerant bacterium isolated from soil of ginseng.</title>
        <authorList>
            <person name="Lee D.H."/>
            <person name="Cha C.J."/>
        </authorList>
    </citation>
    <scope>NUCLEOTIDE SEQUENCE [LARGE SCALE GENOMIC DNA]</scope>
    <source>
        <strain evidence="2 3">KACC 19305</strain>
    </source>
</reference>
<evidence type="ECO:0000313" key="2">
    <source>
        <dbReference type="EMBL" id="MBL0428512.1"/>
    </source>
</evidence>
<keyword evidence="3" id="KW-1185">Reference proteome</keyword>
<dbReference type="RefSeq" id="WP_201693157.1">
    <property type="nucleotide sequence ID" value="NZ_JAEQND010000019.1"/>
</dbReference>
<comment type="caution">
    <text evidence="2">The sequence shown here is derived from an EMBL/GenBank/DDBJ whole genome shotgun (WGS) entry which is preliminary data.</text>
</comment>
<accession>A0ABS1JWD6</accession>
<protein>
    <submittedName>
        <fullName evidence="2">DUF3108 domain-containing protein</fullName>
    </submittedName>
</protein>
<evidence type="ECO:0000256" key="1">
    <source>
        <dbReference type="SAM" id="SignalP"/>
    </source>
</evidence>
<dbReference type="Proteomes" id="UP000622707">
    <property type="component" value="Unassembled WGS sequence"/>
</dbReference>
<organism evidence="2 3">
    <name type="scientific">Ramlibacter alkalitolerans</name>
    <dbReference type="NCBI Taxonomy" id="2039631"/>
    <lineage>
        <taxon>Bacteria</taxon>
        <taxon>Pseudomonadati</taxon>
        <taxon>Pseudomonadota</taxon>
        <taxon>Betaproteobacteria</taxon>
        <taxon>Burkholderiales</taxon>
        <taxon>Comamonadaceae</taxon>
        <taxon>Ramlibacter</taxon>
    </lineage>
</organism>
<keyword evidence="1" id="KW-0732">Signal</keyword>
<dbReference type="InterPro" id="IPR021457">
    <property type="entry name" value="DUF3108"/>
</dbReference>
<sequence>MHLPTCLRRPVVTALGLLAPFATAPAAPAADPGAAPAQAVHVAAEAAASARTYPTAIARSFTFNYLMQRGGLRGSCELSWARTGGKYEARLKGTVAGFTVLDWASSGGFDAAGVAPSLYVEHRLGKSDRDVRFRKAESRIVFSGTRSSDIPFVAGVQDRVSWLVQLPAILAADPAKGRAGTRVALYVVGTRGRAGDWVFQSEGRETIKTPMGTLHTVKWTRQAGKGDDLEAEVWLDVERHYLPVRIRLTLAGSEAALDMTLADASP</sequence>